<proteinExistence type="predicted"/>
<evidence type="ECO:0000313" key="1">
    <source>
        <dbReference type="EMBL" id="TQE09307.1"/>
    </source>
</evidence>
<organism evidence="1 2">
    <name type="scientific">Malus baccata</name>
    <name type="common">Siberian crab apple</name>
    <name type="synonym">Pyrus baccata</name>
    <dbReference type="NCBI Taxonomy" id="106549"/>
    <lineage>
        <taxon>Eukaryota</taxon>
        <taxon>Viridiplantae</taxon>
        <taxon>Streptophyta</taxon>
        <taxon>Embryophyta</taxon>
        <taxon>Tracheophyta</taxon>
        <taxon>Spermatophyta</taxon>
        <taxon>Magnoliopsida</taxon>
        <taxon>eudicotyledons</taxon>
        <taxon>Gunneridae</taxon>
        <taxon>Pentapetalae</taxon>
        <taxon>rosids</taxon>
        <taxon>fabids</taxon>
        <taxon>Rosales</taxon>
        <taxon>Rosaceae</taxon>
        <taxon>Amygdaloideae</taxon>
        <taxon>Maleae</taxon>
        <taxon>Malus</taxon>
    </lineage>
</organism>
<keyword evidence="2" id="KW-1185">Reference proteome</keyword>
<dbReference type="STRING" id="106549.A0A540NE37"/>
<dbReference type="Proteomes" id="UP000315295">
    <property type="component" value="Unassembled WGS sequence"/>
</dbReference>
<protein>
    <submittedName>
        <fullName evidence="1">Uncharacterized protein</fullName>
    </submittedName>
</protein>
<sequence>MVKDVATYFSMTLGAFVFWQSMDEVHVWIALHQDQKVKVPKERVKDKDEWAENPSLCDLYSNICNVFGGRLVLLVE</sequence>
<gene>
    <name evidence="1" type="ORF">C1H46_005043</name>
</gene>
<accession>A0A540NE37</accession>
<dbReference type="AlphaFoldDB" id="A0A540NE37"/>
<name>A0A540NE37_MALBA</name>
<dbReference type="PANTHER" id="PTHR37711">
    <property type="entry name" value="OS01G0908400 PROTEIN"/>
    <property type="match status" value="1"/>
</dbReference>
<comment type="caution">
    <text evidence="1">The sequence shown here is derived from an EMBL/GenBank/DDBJ whole genome shotgun (WGS) entry which is preliminary data.</text>
</comment>
<evidence type="ECO:0000313" key="2">
    <source>
        <dbReference type="Proteomes" id="UP000315295"/>
    </source>
</evidence>
<reference evidence="1 2" key="1">
    <citation type="journal article" date="2019" name="G3 (Bethesda)">
        <title>Sequencing of a Wild Apple (Malus baccata) Genome Unravels the Differences Between Cultivated and Wild Apple Species Regarding Disease Resistance and Cold Tolerance.</title>
        <authorList>
            <person name="Chen X."/>
        </authorList>
    </citation>
    <scope>NUCLEOTIDE SEQUENCE [LARGE SCALE GENOMIC DNA]</scope>
    <source>
        <strain evidence="2">cv. Shandingzi</strain>
        <tissue evidence="1">Leaves</tissue>
    </source>
</reference>
<dbReference type="EMBL" id="VIEB01000059">
    <property type="protein sequence ID" value="TQE09307.1"/>
    <property type="molecule type" value="Genomic_DNA"/>
</dbReference>
<dbReference type="PANTHER" id="PTHR37711:SF2">
    <property type="entry name" value="TRANSMEMBRANE PROTEIN"/>
    <property type="match status" value="1"/>
</dbReference>